<evidence type="ECO:0000256" key="2">
    <source>
        <dbReference type="ARBA" id="ARBA00008537"/>
    </source>
</evidence>
<dbReference type="InterPro" id="IPR036259">
    <property type="entry name" value="MFS_trans_sf"/>
</dbReference>
<dbReference type="OrthoDB" id="9812221at2"/>
<feature type="transmembrane region" description="Helical" evidence="8">
    <location>
        <begin position="429"/>
        <end position="450"/>
    </location>
</feature>
<gene>
    <name evidence="10" type="primary">stp_2</name>
    <name evidence="10" type="ORF">EMLFYP7_04092</name>
</gene>
<evidence type="ECO:0000256" key="4">
    <source>
        <dbReference type="ARBA" id="ARBA00022475"/>
    </source>
</evidence>
<accession>A0A6N3HJW2</accession>
<keyword evidence="6 8" id="KW-1133">Transmembrane helix</keyword>
<feature type="transmembrane region" description="Helical" evidence="8">
    <location>
        <begin position="203"/>
        <end position="225"/>
    </location>
</feature>
<feature type="domain" description="Major facilitator superfamily (MFS) profile" evidence="9">
    <location>
        <begin position="17"/>
        <end position="454"/>
    </location>
</feature>
<dbReference type="EMBL" id="CACRTZ010000037">
    <property type="protein sequence ID" value="VYU77247.1"/>
    <property type="molecule type" value="Genomic_DNA"/>
</dbReference>
<reference evidence="10" key="1">
    <citation type="submission" date="2019-11" db="EMBL/GenBank/DDBJ databases">
        <authorList>
            <person name="Feng L."/>
        </authorList>
    </citation>
    <scope>NUCLEOTIDE SEQUENCE</scope>
    <source>
        <strain evidence="10">EMassiliensisLFYP7</strain>
    </source>
</reference>
<evidence type="ECO:0000256" key="1">
    <source>
        <dbReference type="ARBA" id="ARBA00004651"/>
    </source>
</evidence>
<feature type="transmembrane region" description="Helical" evidence="8">
    <location>
        <begin position="145"/>
        <end position="165"/>
    </location>
</feature>
<dbReference type="GO" id="GO:0022857">
    <property type="term" value="F:transmembrane transporter activity"/>
    <property type="evidence" value="ECO:0007669"/>
    <property type="project" value="InterPro"/>
</dbReference>
<feature type="transmembrane region" description="Helical" evidence="8">
    <location>
        <begin position="54"/>
        <end position="74"/>
    </location>
</feature>
<dbReference type="CDD" id="cd17321">
    <property type="entry name" value="MFS_MMR_MDR_like"/>
    <property type="match status" value="1"/>
</dbReference>
<keyword evidence="5 8" id="KW-0812">Transmembrane</keyword>
<dbReference type="Gene3D" id="1.20.1250.20">
    <property type="entry name" value="MFS general substrate transporter like domains"/>
    <property type="match status" value="1"/>
</dbReference>
<feature type="transmembrane region" description="Helical" evidence="8">
    <location>
        <begin position="86"/>
        <end position="110"/>
    </location>
</feature>
<protein>
    <submittedName>
        <fullName evidence="10">Multidrug resistance protein stp</fullName>
    </submittedName>
</protein>
<keyword evidence="4" id="KW-1003">Cell membrane</keyword>
<evidence type="ECO:0000256" key="5">
    <source>
        <dbReference type="ARBA" id="ARBA00022692"/>
    </source>
</evidence>
<dbReference type="FunFam" id="1.20.1720.10:FF:000011">
    <property type="entry name" value="Transporter, major facilitator family"/>
    <property type="match status" value="1"/>
</dbReference>
<dbReference type="AlphaFoldDB" id="A0A6N3HJW2"/>
<dbReference type="RefSeq" id="WP_044173790.1">
    <property type="nucleotide sequence ID" value="NZ_CABKSF010000001.1"/>
</dbReference>
<feature type="transmembrane region" description="Helical" evidence="8">
    <location>
        <begin position="15"/>
        <end position="34"/>
    </location>
</feature>
<comment type="subcellular location">
    <subcellularLocation>
        <location evidence="1">Cell membrane</location>
        <topology evidence="1">Multi-pass membrane protein</topology>
    </subcellularLocation>
</comment>
<dbReference type="PANTHER" id="PTHR42718:SF9">
    <property type="entry name" value="MAJOR FACILITATOR SUPERFAMILY MULTIDRUG TRANSPORTER MFSC"/>
    <property type="match status" value="1"/>
</dbReference>
<evidence type="ECO:0000256" key="6">
    <source>
        <dbReference type="ARBA" id="ARBA00022989"/>
    </source>
</evidence>
<dbReference type="InterPro" id="IPR020846">
    <property type="entry name" value="MFS_dom"/>
</dbReference>
<feature type="transmembrane region" description="Helical" evidence="8">
    <location>
        <begin position="171"/>
        <end position="191"/>
    </location>
</feature>
<comment type="similarity">
    <text evidence="2">Belongs to the major facilitator superfamily. EmrB family.</text>
</comment>
<evidence type="ECO:0000313" key="10">
    <source>
        <dbReference type="EMBL" id="VYU77247.1"/>
    </source>
</evidence>
<dbReference type="InterPro" id="IPR004638">
    <property type="entry name" value="EmrB-like"/>
</dbReference>
<evidence type="ECO:0000259" key="9">
    <source>
        <dbReference type="PROSITE" id="PS50850"/>
    </source>
</evidence>
<dbReference type="NCBIfam" id="TIGR00711">
    <property type="entry name" value="efflux_EmrB"/>
    <property type="match status" value="1"/>
</dbReference>
<feature type="transmembrane region" description="Helical" evidence="8">
    <location>
        <begin position="269"/>
        <end position="295"/>
    </location>
</feature>
<dbReference type="Pfam" id="PF07690">
    <property type="entry name" value="MFS_1"/>
    <property type="match status" value="1"/>
</dbReference>
<feature type="transmembrane region" description="Helical" evidence="8">
    <location>
        <begin position="335"/>
        <end position="357"/>
    </location>
</feature>
<dbReference type="PROSITE" id="PS50850">
    <property type="entry name" value="MFS"/>
    <property type="match status" value="1"/>
</dbReference>
<evidence type="ECO:0000256" key="7">
    <source>
        <dbReference type="ARBA" id="ARBA00023136"/>
    </source>
</evidence>
<proteinExistence type="inferred from homology"/>
<dbReference type="FunFam" id="1.20.1250.20:FF:000168">
    <property type="entry name" value="Transporter, major facilitator family"/>
    <property type="match status" value="1"/>
</dbReference>
<dbReference type="Gene3D" id="1.20.1720.10">
    <property type="entry name" value="Multidrug resistance protein D"/>
    <property type="match status" value="1"/>
</dbReference>
<feature type="transmembrane region" description="Helical" evidence="8">
    <location>
        <begin position="116"/>
        <end position="133"/>
    </location>
</feature>
<keyword evidence="7 8" id="KW-0472">Membrane</keyword>
<name>A0A6N3HJW2_9ENTR</name>
<evidence type="ECO:0000256" key="8">
    <source>
        <dbReference type="SAM" id="Phobius"/>
    </source>
</evidence>
<dbReference type="InterPro" id="IPR011701">
    <property type="entry name" value="MFS"/>
</dbReference>
<dbReference type="SUPFAM" id="SSF103473">
    <property type="entry name" value="MFS general substrate transporter"/>
    <property type="match status" value="1"/>
</dbReference>
<feature type="transmembrane region" description="Helical" evidence="8">
    <location>
        <begin position="307"/>
        <end position="328"/>
    </location>
</feature>
<feature type="transmembrane region" description="Helical" evidence="8">
    <location>
        <begin position="231"/>
        <end position="249"/>
    </location>
</feature>
<organism evidence="10">
    <name type="scientific">Phytobacter massiliensis</name>
    <dbReference type="NCBI Taxonomy" id="1485952"/>
    <lineage>
        <taxon>Bacteria</taxon>
        <taxon>Pseudomonadati</taxon>
        <taxon>Pseudomonadota</taxon>
        <taxon>Gammaproteobacteria</taxon>
        <taxon>Enterobacterales</taxon>
        <taxon>Enterobacteriaceae</taxon>
        <taxon>Phytobacter</taxon>
    </lineage>
</organism>
<sequence length="456" mass="48142">MHKPTLDGLPAPQRYGAIFTIVIGITMAVLDGAIANVALPTIARDLNASPASSIWIVNAYQIAIVISLLSLSFLGDMFGYRRVYQVGLVLFTFTSLACALSDSLLTLTLARVAQGFGGAALMSVNTALIRLIYPYRQLGRGMGINSFVVAVSSAAGPTIAAAILSVASWQWLFFINIPLGIIALLLALRYLPANAPRNEKPKFDLPSAVMNALTFGLLISALSGFAQGQSYKLILAEVVVLLITGTLFVRRQLRLTSPLLPVDLLRIPLFSLSIGTSICSFCAQMLAMVSLPFFLQSVLGRSEVETGLLLTPWPLATMVMAPLAGYLIERVHAGLLGGLGMVMMAVGLFALALLPSSPSDLDIIWRMALCGAGFGLFQSPNNHTIIASAPRHRSGGASGMLGTARLLGQSSGAAFVALLFNLFDNSGTHMSLLLAGILAVAAAVVSSLRLSQPRNA</sequence>
<dbReference type="GO" id="GO:0005886">
    <property type="term" value="C:plasma membrane"/>
    <property type="evidence" value="ECO:0007669"/>
    <property type="project" value="UniProtKB-SubCell"/>
</dbReference>
<dbReference type="PANTHER" id="PTHR42718">
    <property type="entry name" value="MAJOR FACILITATOR SUPERFAMILY MULTIDRUG TRANSPORTER MFSC"/>
    <property type="match status" value="1"/>
</dbReference>
<evidence type="ECO:0000256" key="3">
    <source>
        <dbReference type="ARBA" id="ARBA00022448"/>
    </source>
</evidence>
<dbReference type="PRINTS" id="PR01036">
    <property type="entry name" value="TCRTETB"/>
</dbReference>
<keyword evidence="3" id="KW-0813">Transport</keyword>